<evidence type="ECO:0000313" key="1">
    <source>
        <dbReference type="EMBL" id="MDA5397457.1"/>
    </source>
</evidence>
<comment type="caution">
    <text evidence="1">The sequence shown here is derived from an EMBL/GenBank/DDBJ whole genome shotgun (WGS) entry which is preliminary data.</text>
</comment>
<dbReference type="AlphaFoldDB" id="A0A9X3UF86"/>
<dbReference type="EMBL" id="JAPJZI010000001">
    <property type="protein sequence ID" value="MDA5397457.1"/>
    <property type="molecule type" value="Genomic_DNA"/>
</dbReference>
<sequence length="141" mass="16105">MELTGIKSIDHAPNTLNEWLNTLSRDLGLEDRHRAYMLFRTTLHAVRDWLSVDEAAQLAAQLPVLIRGIYYEGWNPSTTPAHPRKKKDFLKRVDTVFDQKPLEDTETAVSAVFRLLGAHVSSGEIDDVKNAMPKQIRKLWP</sequence>
<evidence type="ECO:0000313" key="2">
    <source>
        <dbReference type="Proteomes" id="UP001151234"/>
    </source>
</evidence>
<proteinExistence type="predicted"/>
<accession>A0A9X3UF86</accession>
<dbReference type="Proteomes" id="UP001151234">
    <property type="component" value="Unassembled WGS sequence"/>
</dbReference>
<reference evidence="1" key="1">
    <citation type="submission" date="2022-11" db="EMBL/GenBank/DDBJ databases">
        <title>Draft genome sequence of Hoeflea poritis E7-10 and Hoeflea prorocentri PM5-8, separated from scleractinian coral Porites lutea and marine dinoflagellate.</title>
        <authorList>
            <person name="Zhang G."/>
            <person name="Wei Q."/>
            <person name="Cai L."/>
        </authorList>
    </citation>
    <scope>NUCLEOTIDE SEQUENCE</scope>
    <source>
        <strain evidence="1">PM5-8</strain>
    </source>
</reference>
<protein>
    <submittedName>
        <fullName evidence="1">DUF2267 domain-containing protein</fullName>
    </submittedName>
</protein>
<organism evidence="1 2">
    <name type="scientific">Hoeflea prorocentri</name>
    <dbReference type="NCBI Taxonomy" id="1922333"/>
    <lineage>
        <taxon>Bacteria</taxon>
        <taxon>Pseudomonadati</taxon>
        <taxon>Pseudomonadota</taxon>
        <taxon>Alphaproteobacteria</taxon>
        <taxon>Hyphomicrobiales</taxon>
        <taxon>Rhizobiaceae</taxon>
        <taxon>Hoeflea</taxon>
    </lineage>
</organism>
<keyword evidence="2" id="KW-1185">Reference proteome</keyword>
<name>A0A9X3UF86_9HYPH</name>
<dbReference type="InterPro" id="IPR038282">
    <property type="entry name" value="DUF2267_sf"/>
</dbReference>
<dbReference type="RefSeq" id="WP_267988919.1">
    <property type="nucleotide sequence ID" value="NZ_JAPJZI010000001.1"/>
</dbReference>
<gene>
    <name evidence="1" type="ORF">OQ273_02625</name>
</gene>
<dbReference type="InterPro" id="IPR018727">
    <property type="entry name" value="DUF2267"/>
</dbReference>
<dbReference type="Pfam" id="PF10025">
    <property type="entry name" value="DUF2267"/>
    <property type="match status" value="1"/>
</dbReference>
<dbReference type="Gene3D" id="1.10.490.110">
    <property type="entry name" value="Uncharacterized conserved protein DUF2267"/>
    <property type="match status" value="1"/>
</dbReference>